<feature type="transmembrane region" description="Helical" evidence="2">
    <location>
        <begin position="20"/>
        <end position="43"/>
    </location>
</feature>
<proteinExistence type="predicted"/>
<evidence type="ECO:0000313" key="3">
    <source>
        <dbReference type="EMBL" id="CAG9992717.1"/>
    </source>
</evidence>
<dbReference type="AlphaFoldDB" id="A0A9N9UJC7"/>
<evidence type="ECO:0000256" key="2">
    <source>
        <dbReference type="SAM" id="Phobius"/>
    </source>
</evidence>
<name>A0A9N9UJC7_9HYPO</name>
<keyword evidence="4" id="KW-1185">Reference proteome</keyword>
<evidence type="ECO:0000313" key="4">
    <source>
        <dbReference type="Proteomes" id="UP000754883"/>
    </source>
</evidence>
<comment type="caution">
    <text evidence="3">The sequence shown here is derived from an EMBL/GenBank/DDBJ whole genome shotgun (WGS) entry which is preliminary data.</text>
</comment>
<feature type="region of interest" description="Disordered" evidence="1">
    <location>
        <begin position="136"/>
        <end position="205"/>
    </location>
</feature>
<gene>
    <name evidence="3" type="ORF">CBYS24578_00010911</name>
</gene>
<accession>A0A9N9UJC7</accession>
<dbReference type="Proteomes" id="UP000754883">
    <property type="component" value="Unassembled WGS sequence"/>
</dbReference>
<organism evidence="3 4">
    <name type="scientific">Clonostachys byssicola</name>
    <dbReference type="NCBI Taxonomy" id="160290"/>
    <lineage>
        <taxon>Eukaryota</taxon>
        <taxon>Fungi</taxon>
        <taxon>Dikarya</taxon>
        <taxon>Ascomycota</taxon>
        <taxon>Pezizomycotina</taxon>
        <taxon>Sordariomycetes</taxon>
        <taxon>Hypocreomycetidae</taxon>
        <taxon>Hypocreales</taxon>
        <taxon>Bionectriaceae</taxon>
        <taxon>Clonostachys</taxon>
    </lineage>
</organism>
<dbReference type="EMBL" id="CABFNO020001496">
    <property type="protein sequence ID" value="CAG9992717.1"/>
    <property type="molecule type" value="Genomic_DNA"/>
</dbReference>
<protein>
    <recommendedName>
        <fullName evidence="5">C2H2-type domain-containing protein</fullName>
    </recommendedName>
</protein>
<keyword evidence="2" id="KW-0812">Transmembrane</keyword>
<evidence type="ECO:0000256" key="1">
    <source>
        <dbReference type="SAM" id="MobiDB-lite"/>
    </source>
</evidence>
<reference evidence="3" key="1">
    <citation type="submission" date="2021-10" db="EMBL/GenBank/DDBJ databases">
        <authorList>
            <person name="Piombo E."/>
        </authorList>
    </citation>
    <scope>NUCLEOTIDE SEQUENCE</scope>
</reference>
<evidence type="ECO:0008006" key="5">
    <source>
        <dbReference type="Google" id="ProtNLM"/>
    </source>
</evidence>
<dbReference type="OrthoDB" id="3521097at2759"/>
<dbReference type="PANTHER" id="PTHR38166">
    <property type="entry name" value="C2H2-TYPE DOMAIN-CONTAINING PROTEIN-RELATED"/>
    <property type="match status" value="1"/>
</dbReference>
<keyword evidence="2" id="KW-1133">Transmembrane helix</keyword>
<feature type="compositionally biased region" description="Gly residues" evidence="1">
    <location>
        <begin position="159"/>
        <end position="170"/>
    </location>
</feature>
<dbReference type="PANTHER" id="PTHR38166:SF1">
    <property type="entry name" value="C2H2-TYPE DOMAIN-CONTAINING PROTEIN"/>
    <property type="match status" value="1"/>
</dbReference>
<sequence>MLVAISSPLFASLFTPSPYGLVDVTLSLFQLLAFLVATIMFCLRKIWQIRSQLCDRIVFPCYMFQYFLERVSWKKVHGGKVRDVTPKSSSSLKTWPLLFCVLESAKNPTWIILIVQSFSDRVDYWVSGAIIQQFGGSTRSRPTAGSGAVSSGVRKNKSGTGGRTNKGSGGRKPSDRSGKGGGGGGGKHPRKWGRSRFNLPPDGPSRRSWACPFHKYDRERYHSCATVTLSRIPDVWQHIRRTHVLSLNAYCLLCFADFESSSQLAEHRSRGDCVQILGPEHLRQQDVAYLDPFLRAPSGLTNDEAKWFRIWDNVFPGWVRPESPYAEDARELAYHVNNAMSMPQPQIRFARIEQDYSFLGYLPNDASLNMVQPQMGQEAYPQVATPFGASQPGIPHLEPHDPGVHGQEAGFLYLQNHNDSDFDGFDEEEG</sequence>
<keyword evidence="2" id="KW-0472">Membrane</keyword>